<proteinExistence type="predicted"/>
<dbReference type="InterPro" id="IPR021373">
    <property type="entry name" value="DUF2993"/>
</dbReference>
<evidence type="ECO:0000313" key="1">
    <source>
        <dbReference type="EMBL" id="PKF68886.1"/>
    </source>
</evidence>
<dbReference type="Pfam" id="PF11209">
    <property type="entry name" value="LmeA"/>
    <property type="match status" value="1"/>
</dbReference>
<evidence type="ECO:0000313" key="2">
    <source>
        <dbReference type="Proteomes" id="UP000233249"/>
    </source>
</evidence>
<dbReference type="RefSeq" id="WP_101173404.1">
    <property type="nucleotide sequence ID" value="NZ_JAKRKB010000007.1"/>
</dbReference>
<dbReference type="EMBL" id="PJAF01000010">
    <property type="protein sequence ID" value="PKF68886.1"/>
    <property type="molecule type" value="Genomic_DNA"/>
</dbReference>
<gene>
    <name evidence="1" type="ORF">CXB45_04605</name>
</gene>
<dbReference type="AlphaFoldDB" id="A0A2N0X846"/>
<accession>A0A2N0X846</accession>
<dbReference type="OrthoDB" id="4424949at2"/>
<dbReference type="STRING" id="1121365.GCA_000375365_01980"/>
<reference evidence="1 2" key="1">
    <citation type="submission" date="2017-12" db="EMBL/GenBank/DDBJ databases">
        <title>Corynebacterium mastitidis 16-1433 Genome.</title>
        <authorList>
            <person name="Gulvik C.A."/>
        </authorList>
    </citation>
    <scope>NUCLEOTIDE SEQUENCE [LARGE SCALE GENOMIC DNA]</scope>
    <source>
        <strain evidence="1 2">16-1433</strain>
    </source>
</reference>
<dbReference type="Proteomes" id="UP000233249">
    <property type="component" value="Unassembled WGS sequence"/>
</dbReference>
<organism evidence="1 2">
    <name type="scientific">Corynebacterium mastitidis</name>
    <dbReference type="NCBI Taxonomy" id="161890"/>
    <lineage>
        <taxon>Bacteria</taxon>
        <taxon>Bacillati</taxon>
        <taxon>Actinomycetota</taxon>
        <taxon>Actinomycetes</taxon>
        <taxon>Mycobacteriales</taxon>
        <taxon>Corynebacteriaceae</taxon>
        <taxon>Corynebacterium</taxon>
    </lineage>
</organism>
<protein>
    <submittedName>
        <fullName evidence="1">DUF2993 domain-containing protein</fullName>
    </submittedName>
</protein>
<sequence length="258" mass="27010">MSKTAKIFTTIVVVLLLLLAAAEFGTRWLVGRDLNEKFHAQAQAEGVQLSEDPSISFGASPVLLGYLRGELGHVTVTTPSTLRVEDGVASGNPAADISMKGVNISDRHDPVAAELEATAELSNQFLLALLQSNIGGAPAEPGDLGASLIRNLVQVTAVTSHPDTQTISVEFSNGAGSLDLRPVAAEGRTTFEVSNTQVLGFDLPPSVTQEITRQLQRGVEEQLIASGGLSITQAEVTGEGLRATVAGQDVHVSEVHTP</sequence>
<name>A0A2N0X846_9CORY</name>
<comment type="caution">
    <text evidence="1">The sequence shown here is derived from an EMBL/GenBank/DDBJ whole genome shotgun (WGS) entry which is preliminary data.</text>
</comment>